<feature type="transmembrane region" description="Helical" evidence="6">
    <location>
        <begin position="301"/>
        <end position="320"/>
    </location>
</feature>
<keyword evidence="3 6" id="KW-0812">Transmembrane</keyword>
<keyword evidence="4 6" id="KW-1133">Transmembrane helix</keyword>
<feature type="transmembrane region" description="Helical" evidence="6">
    <location>
        <begin position="76"/>
        <end position="102"/>
    </location>
</feature>
<dbReference type="PANTHER" id="PTHR43124:SF3">
    <property type="entry name" value="CHLORAMPHENICOL EFFLUX PUMP RV0191"/>
    <property type="match status" value="1"/>
</dbReference>
<comment type="subcellular location">
    <subcellularLocation>
        <location evidence="1">Cell membrane</location>
        <topology evidence="1">Multi-pass membrane protein</topology>
    </subcellularLocation>
</comment>
<keyword evidence="2" id="KW-1003">Cell membrane</keyword>
<dbReference type="RefSeq" id="WP_344336930.1">
    <property type="nucleotide sequence ID" value="NZ_BAAAPZ010000006.1"/>
</dbReference>
<organism evidence="8 9">
    <name type="scientific">Brevibacterium salitolerans</name>
    <dbReference type="NCBI Taxonomy" id="1403566"/>
    <lineage>
        <taxon>Bacteria</taxon>
        <taxon>Bacillati</taxon>
        <taxon>Actinomycetota</taxon>
        <taxon>Actinomycetes</taxon>
        <taxon>Micrococcales</taxon>
        <taxon>Brevibacteriaceae</taxon>
        <taxon>Brevibacterium</taxon>
    </lineage>
</organism>
<dbReference type="Gene3D" id="1.20.1250.20">
    <property type="entry name" value="MFS general substrate transporter like domains"/>
    <property type="match status" value="2"/>
</dbReference>
<dbReference type="InterPro" id="IPR011701">
    <property type="entry name" value="MFS"/>
</dbReference>
<evidence type="ECO:0000256" key="4">
    <source>
        <dbReference type="ARBA" id="ARBA00022989"/>
    </source>
</evidence>
<dbReference type="PANTHER" id="PTHR43124">
    <property type="entry name" value="PURINE EFFLUX PUMP PBUE"/>
    <property type="match status" value="1"/>
</dbReference>
<name>A0ABN2WS38_9MICO</name>
<dbReference type="Pfam" id="PF07690">
    <property type="entry name" value="MFS_1"/>
    <property type="match status" value="1"/>
</dbReference>
<dbReference type="InterPro" id="IPR050189">
    <property type="entry name" value="MFS_Efflux_Transporters"/>
</dbReference>
<gene>
    <name evidence="8" type="ORF">GCM10009823_17930</name>
</gene>
<feature type="domain" description="Major facilitator superfamily (MFS) profile" evidence="7">
    <location>
        <begin position="10"/>
        <end position="387"/>
    </location>
</feature>
<dbReference type="Proteomes" id="UP001500984">
    <property type="component" value="Unassembled WGS sequence"/>
</dbReference>
<dbReference type="EMBL" id="BAAAPZ010000006">
    <property type="protein sequence ID" value="GAA2097300.1"/>
    <property type="molecule type" value="Genomic_DNA"/>
</dbReference>
<sequence>MPRARSTPMAITALAAGGFAVGTTEFASMSLLPWIAEDLGVTNPQAGWAVSAYAIGVVVGAPVLTALTSRMDRKRLLLMCAGIFTVGNLLTMIAPNLLTLLIARFLTGLPHGVTLGIAAVVAASLVKPERSGTAIARTMMGLTIANIVGVPAATWMGTHFGWRSAYLVVAVIGLVTIVGLLTYLPSVPARPGASARVELASMTRPQIWLPLAAGAIGFGGSFAFYTYITPTMTEVTGISPNLLPWVLVLYGCGMTVGSLVAGPCIDRSIDKSALAGVFGMAVLLTLTALLTHIWYLVLPVMFLNAIAMSLFTTGLQARLLREASDAPNMSAAMNHAAFNFANALGAYLGGVVITAGWGYRAPSAVGVLLALAGTAVLLIAIRLGQGRSRSVVDLG</sequence>
<feature type="transmembrane region" description="Helical" evidence="6">
    <location>
        <begin position="242"/>
        <end position="261"/>
    </location>
</feature>
<evidence type="ECO:0000313" key="9">
    <source>
        <dbReference type="Proteomes" id="UP001500984"/>
    </source>
</evidence>
<accession>A0ABN2WS38</accession>
<feature type="transmembrane region" description="Helical" evidence="6">
    <location>
        <begin position="340"/>
        <end position="359"/>
    </location>
</feature>
<keyword evidence="9" id="KW-1185">Reference proteome</keyword>
<protein>
    <submittedName>
        <fullName evidence="8">MFS transporter</fullName>
    </submittedName>
</protein>
<evidence type="ECO:0000313" key="8">
    <source>
        <dbReference type="EMBL" id="GAA2097300.1"/>
    </source>
</evidence>
<evidence type="ECO:0000256" key="6">
    <source>
        <dbReference type="SAM" id="Phobius"/>
    </source>
</evidence>
<dbReference type="InterPro" id="IPR036259">
    <property type="entry name" value="MFS_trans_sf"/>
</dbReference>
<evidence type="ECO:0000256" key="2">
    <source>
        <dbReference type="ARBA" id="ARBA00022475"/>
    </source>
</evidence>
<feature type="transmembrane region" description="Helical" evidence="6">
    <location>
        <begin position="365"/>
        <end position="384"/>
    </location>
</feature>
<dbReference type="InterPro" id="IPR020846">
    <property type="entry name" value="MFS_dom"/>
</dbReference>
<reference evidence="8 9" key="1">
    <citation type="journal article" date="2019" name="Int. J. Syst. Evol. Microbiol.">
        <title>The Global Catalogue of Microorganisms (GCM) 10K type strain sequencing project: providing services to taxonomists for standard genome sequencing and annotation.</title>
        <authorList>
            <consortium name="The Broad Institute Genomics Platform"/>
            <consortium name="The Broad Institute Genome Sequencing Center for Infectious Disease"/>
            <person name="Wu L."/>
            <person name="Ma J."/>
        </authorList>
    </citation>
    <scope>NUCLEOTIDE SEQUENCE [LARGE SCALE GENOMIC DNA]</scope>
    <source>
        <strain evidence="8 9">JCM 15900</strain>
    </source>
</reference>
<evidence type="ECO:0000259" key="7">
    <source>
        <dbReference type="PROSITE" id="PS50850"/>
    </source>
</evidence>
<feature type="transmembrane region" description="Helical" evidence="6">
    <location>
        <begin position="273"/>
        <end position="295"/>
    </location>
</feature>
<feature type="transmembrane region" description="Helical" evidence="6">
    <location>
        <begin position="138"/>
        <end position="158"/>
    </location>
</feature>
<feature type="transmembrane region" description="Helical" evidence="6">
    <location>
        <begin position="164"/>
        <end position="186"/>
    </location>
</feature>
<keyword evidence="5 6" id="KW-0472">Membrane</keyword>
<proteinExistence type="predicted"/>
<evidence type="ECO:0000256" key="5">
    <source>
        <dbReference type="ARBA" id="ARBA00023136"/>
    </source>
</evidence>
<comment type="caution">
    <text evidence="8">The sequence shown here is derived from an EMBL/GenBank/DDBJ whole genome shotgun (WGS) entry which is preliminary data.</text>
</comment>
<feature type="transmembrane region" description="Helical" evidence="6">
    <location>
        <begin position="50"/>
        <end position="69"/>
    </location>
</feature>
<dbReference type="CDD" id="cd17324">
    <property type="entry name" value="MFS_NepI_like"/>
    <property type="match status" value="1"/>
</dbReference>
<dbReference type="PROSITE" id="PS50850">
    <property type="entry name" value="MFS"/>
    <property type="match status" value="1"/>
</dbReference>
<dbReference type="SUPFAM" id="SSF103473">
    <property type="entry name" value="MFS general substrate transporter"/>
    <property type="match status" value="1"/>
</dbReference>
<evidence type="ECO:0000256" key="1">
    <source>
        <dbReference type="ARBA" id="ARBA00004651"/>
    </source>
</evidence>
<feature type="transmembrane region" description="Helical" evidence="6">
    <location>
        <begin position="207"/>
        <end position="227"/>
    </location>
</feature>
<evidence type="ECO:0000256" key="3">
    <source>
        <dbReference type="ARBA" id="ARBA00022692"/>
    </source>
</evidence>
<feature type="transmembrane region" description="Helical" evidence="6">
    <location>
        <begin position="108"/>
        <end position="126"/>
    </location>
</feature>